<protein>
    <submittedName>
        <fullName evidence="6">Phage integrase SAM-like domain-containing protein</fullName>
    </submittedName>
</protein>
<dbReference type="SUPFAM" id="SSF56349">
    <property type="entry name" value="DNA breaking-rejoining enzymes"/>
    <property type="match status" value="1"/>
</dbReference>
<dbReference type="EMBL" id="JAYGIM010000001">
    <property type="protein sequence ID" value="MEA5425410.1"/>
    <property type="molecule type" value="Genomic_DNA"/>
</dbReference>
<gene>
    <name evidence="6" type="ORF">VB798_02420</name>
</gene>
<dbReference type="RefSeq" id="WP_323255584.1">
    <property type="nucleotide sequence ID" value="NZ_JAYGIM010000001.1"/>
</dbReference>
<comment type="caution">
    <text evidence="6">The sequence shown here is derived from an EMBL/GenBank/DDBJ whole genome shotgun (WGS) entry which is preliminary data.</text>
</comment>
<evidence type="ECO:0000256" key="1">
    <source>
        <dbReference type="ARBA" id="ARBA00022908"/>
    </source>
</evidence>
<evidence type="ECO:0000259" key="5">
    <source>
        <dbReference type="PROSITE" id="PS51900"/>
    </source>
</evidence>
<feature type="domain" description="Core-binding (CB)" evidence="5">
    <location>
        <begin position="107"/>
        <end position="202"/>
    </location>
</feature>
<evidence type="ECO:0000313" key="7">
    <source>
        <dbReference type="Proteomes" id="UP001302222"/>
    </source>
</evidence>
<evidence type="ECO:0000256" key="2">
    <source>
        <dbReference type="ARBA" id="ARBA00023125"/>
    </source>
</evidence>
<dbReference type="InterPro" id="IPR011010">
    <property type="entry name" value="DNA_brk_join_enz"/>
</dbReference>
<dbReference type="InterPro" id="IPR035386">
    <property type="entry name" value="Arm-DNA-bind_5"/>
</dbReference>
<dbReference type="Gene3D" id="1.10.150.130">
    <property type="match status" value="1"/>
</dbReference>
<dbReference type="Proteomes" id="UP001302222">
    <property type="component" value="Unassembled WGS sequence"/>
</dbReference>
<dbReference type="InterPro" id="IPR025269">
    <property type="entry name" value="SAM-like_dom"/>
</dbReference>
<proteinExistence type="predicted"/>
<keyword evidence="7" id="KW-1185">Reference proteome</keyword>
<dbReference type="Pfam" id="PF17293">
    <property type="entry name" value="Arm-DNA-bind_5"/>
    <property type="match status" value="1"/>
</dbReference>
<name>A0ABU5SDQ1_9BACT</name>
<organism evidence="6 7">
    <name type="scientific">Arcicella lustrica</name>
    <dbReference type="NCBI Taxonomy" id="2984196"/>
    <lineage>
        <taxon>Bacteria</taxon>
        <taxon>Pseudomonadati</taxon>
        <taxon>Bacteroidota</taxon>
        <taxon>Cytophagia</taxon>
        <taxon>Cytophagales</taxon>
        <taxon>Flectobacillaceae</taxon>
        <taxon>Arcicella</taxon>
    </lineage>
</organism>
<evidence type="ECO:0000256" key="3">
    <source>
        <dbReference type="ARBA" id="ARBA00023172"/>
    </source>
</evidence>
<keyword evidence="1" id="KW-0229">DNA integration</keyword>
<keyword evidence="2 4" id="KW-0238">DNA-binding</keyword>
<evidence type="ECO:0000256" key="4">
    <source>
        <dbReference type="PROSITE-ProRule" id="PRU01248"/>
    </source>
</evidence>
<evidence type="ECO:0000313" key="6">
    <source>
        <dbReference type="EMBL" id="MEA5425410.1"/>
    </source>
</evidence>
<reference evidence="6 7" key="1">
    <citation type="submission" date="2023-12" db="EMBL/GenBank/DDBJ databases">
        <title>Novel species of the genus Arcicella isolated from rivers.</title>
        <authorList>
            <person name="Lu H."/>
        </authorList>
    </citation>
    <scope>NUCLEOTIDE SEQUENCE [LARGE SCALE GENOMIC DNA]</scope>
    <source>
        <strain evidence="6 7">DC25W</strain>
    </source>
</reference>
<dbReference type="InterPro" id="IPR013762">
    <property type="entry name" value="Integrase-like_cat_sf"/>
</dbReference>
<dbReference type="Gene3D" id="1.10.443.10">
    <property type="entry name" value="Intergrase catalytic core"/>
    <property type="match status" value="1"/>
</dbReference>
<sequence length="411" mass="48339">MEILFIRHRCKDVNFSKIYTKISYNGERLELGSTNIKIATEDWDIEKKRVRSNAPNASIKNEILATIESDIFIAYNDLLRKKKSFNVKMLKEAILKVGENEVDLKEPSFIEVFDMFLIAIKEPDPLEQREELSKGTLTKYKNVRDSLLNFFIYEKQLNLKISEFDVNKLRKFRSWMKNIQAFAPLTVHKRCQVVKQVAKWGFKNLKQCHHTPIYDIMFKEPEPDENIFLTQDQFEILKNHKFRTKAKQEVADVFVLYCRTGFHYADLKEIIKNTQNDSNINKAERKGIDGEKWLFKARVKTTVTAKVPYFQEVHQIIEKYGGWQNISIKSNSKMNDTLKLIADELGFPEELILKISVKAGRKTLSDWLLNVKGWTNEALMVLLGIKNEKYVKRYAKPDERRVILEMKRNNQ</sequence>
<accession>A0ABU5SDQ1</accession>
<dbReference type="PROSITE" id="PS51900">
    <property type="entry name" value="CB"/>
    <property type="match status" value="1"/>
</dbReference>
<dbReference type="InterPro" id="IPR044068">
    <property type="entry name" value="CB"/>
</dbReference>
<dbReference type="Pfam" id="PF13102">
    <property type="entry name" value="Phage_int_SAM_5"/>
    <property type="match status" value="1"/>
</dbReference>
<dbReference type="InterPro" id="IPR010998">
    <property type="entry name" value="Integrase_recombinase_N"/>
</dbReference>
<keyword evidence="3" id="KW-0233">DNA recombination</keyword>